<keyword evidence="5" id="KW-0677">Repeat</keyword>
<name>A0AAQ3MT68_VIGMU</name>
<feature type="compositionally biased region" description="Acidic residues" evidence="14">
    <location>
        <begin position="934"/>
        <end position="944"/>
    </location>
</feature>
<dbReference type="SMART" id="SM00174">
    <property type="entry name" value="RHO"/>
    <property type="match status" value="1"/>
</dbReference>
<keyword evidence="11" id="KW-0496">Mitochondrion</keyword>
<dbReference type="InterPro" id="IPR001806">
    <property type="entry name" value="Small_GTPase"/>
</dbReference>
<keyword evidence="8" id="KW-0378">Hydrolase</keyword>
<keyword evidence="9" id="KW-0106">Calcium</keyword>
<dbReference type="EMBL" id="CP144692">
    <property type="protein sequence ID" value="WVY97179.1"/>
    <property type="molecule type" value="Genomic_DNA"/>
</dbReference>
<accession>A0AAQ3MT68</accession>
<dbReference type="FunFam" id="1.10.238.10:FF:000011">
    <property type="entry name" value="Mitochondrial Rho GTPase"/>
    <property type="match status" value="1"/>
</dbReference>
<evidence type="ECO:0000256" key="12">
    <source>
        <dbReference type="ARBA" id="ARBA00023134"/>
    </source>
</evidence>
<feature type="region of interest" description="Disordered" evidence="14">
    <location>
        <begin position="902"/>
        <end position="1010"/>
    </location>
</feature>
<dbReference type="GO" id="GO:0005741">
    <property type="term" value="C:mitochondrial outer membrane"/>
    <property type="evidence" value="ECO:0007669"/>
    <property type="project" value="UniProtKB-SubCell"/>
</dbReference>
<dbReference type="InterPro" id="IPR011992">
    <property type="entry name" value="EF-hand-dom_pair"/>
</dbReference>
<evidence type="ECO:0000256" key="1">
    <source>
        <dbReference type="ARBA" id="ARBA00004200"/>
    </source>
</evidence>
<keyword evidence="12" id="KW-0342">GTP-binding</keyword>
<dbReference type="Gene3D" id="1.10.238.10">
    <property type="entry name" value="EF-hand"/>
    <property type="match status" value="2"/>
</dbReference>
<dbReference type="PROSITE" id="PS50222">
    <property type="entry name" value="EF_HAND_2"/>
    <property type="match status" value="1"/>
</dbReference>
<dbReference type="Proteomes" id="UP001374535">
    <property type="component" value="Chromosome 9"/>
</dbReference>
<reference evidence="17 18" key="1">
    <citation type="journal article" date="2023" name="Life. Sci Alliance">
        <title>Evolutionary insights into 3D genome organization and epigenetic landscape of Vigna mungo.</title>
        <authorList>
            <person name="Junaid A."/>
            <person name="Singh B."/>
            <person name="Bhatia S."/>
        </authorList>
    </citation>
    <scope>NUCLEOTIDE SEQUENCE [LARGE SCALE GENOMIC DNA]</scope>
    <source>
        <strain evidence="17">Urdbean</strain>
    </source>
</reference>
<dbReference type="InterPro" id="IPR002048">
    <property type="entry name" value="EF_hand_dom"/>
</dbReference>
<keyword evidence="3" id="KW-0812">Transmembrane</keyword>
<dbReference type="Pfam" id="PF08355">
    <property type="entry name" value="EF_assoc_1"/>
    <property type="match status" value="1"/>
</dbReference>
<evidence type="ECO:0000256" key="5">
    <source>
        <dbReference type="ARBA" id="ARBA00022737"/>
    </source>
</evidence>
<dbReference type="PANTHER" id="PTHR46819">
    <property type="entry name" value="EF-HAND CALCIUM-BINDING DOMAIN-CONTAINING PROTEIN 7"/>
    <property type="match status" value="1"/>
</dbReference>
<evidence type="ECO:0000256" key="4">
    <source>
        <dbReference type="ARBA" id="ARBA00022723"/>
    </source>
</evidence>
<evidence type="ECO:0000256" key="6">
    <source>
        <dbReference type="ARBA" id="ARBA00022741"/>
    </source>
</evidence>
<dbReference type="InterPro" id="IPR018247">
    <property type="entry name" value="EF_Hand_1_Ca_BS"/>
</dbReference>
<dbReference type="GO" id="GO:0005525">
    <property type="term" value="F:GTP binding"/>
    <property type="evidence" value="ECO:0007669"/>
    <property type="project" value="UniProtKB-KW"/>
</dbReference>
<evidence type="ECO:0000256" key="2">
    <source>
        <dbReference type="ARBA" id="ARBA00007981"/>
    </source>
</evidence>
<keyword evidence="10" id="KW-1133">Transmembrane helix</keyword>
<dbReference type="InterPro" id="IPR013567">
    <property type="entry name" value="EF_hand_assoc_2"/>
</dbReference>
<dbReference type="Pfam" id="PF05890">
    <property type="entry name" value="Ebp2"/>
    <property type="match status" value="1"/>
</dbReference>
<dbReference type="GO" id="GO:0005509">
    <property type="term" value="F:calcium ion binding"/>
    <property type="evidence" value="ECO:0007669"/>
    <property type="project" value="InterPro"/>
</dbReference>
<dbReference type="Pfam" id="PF00071">
    <property type="entry name" value="Ras"/>
    <property type="match status" value="1"/>
</dbReference>
<dbReference type="SUPFAM" id="SSF52540">
    <property type="entry name" value="P-loop containing nucleoside triphosphate hydrolases"/>
    <property type="match status" value="2"/>
</dbReference>
<dbReference type="InterPro" id="IPR052266">
    <property type="entry name" value="Miro-EF-hand_domain"/>
</dbReference>
<dbReference type="InterPro" id="IPR008610">
    <property type="entry name" value="Ebp2"/>
</dbReference>
<dbReference type="FunFam" id="3.40.50.300:FF:000553">
    <property type="entry name" value="Mitochondrial Rho GTPase"/>
    <property type="match status" value="1"/>
</dbReference>
<feature type="compositionally biased region" description="Basic and acidic residues" evidence="14">
    <location>
        <begin position="904"/>
        <end position="920"/>
    </location>
</feature>
<dbReference type="InterPro" id="IPR027417">
    <property type="entry name" value="P-loop_NTPase"/>
</dbReference>
<keyword evidence="18" id="KW-1185">Reference proteome</keyword>
<dbReference type="SMART" id="SM00175">
    <property type="entry name" value="RAB"/>
    <property type="match status" value="1"/>
</dbReference>
<evidence type="ECO:0000313" key="17">
    <source>
        <dbReference type="EMBL" id="WVY97179.1"/>
    </source>
</evidence>
<dbReference type="GO" id="GO:0003924">
    <property type="term" value="F:GTPase activity"/>
    <property type="evidence" value="ECO:0007669"/>
    <property type="project" value="InterPro"/>
</dbReference>
<evidence type="ECO:0000259" key="15">
    <source>
        <dbReference type="PROSITE" id="PS50222"/>
    </source>
</evidence>
<evidence type="ECO:0000256" key="14">
    <source>
        <dbReference type="SAM" id="MobiDB-lite"/>
    </source>
</evidence>
<feature type="domain" description="Miro" evidence="16">
    <location>
        <begin position="14"/>
        <end position="197"/>
    </location>
</feature>
<keyword evidence="7" id="KW-1000">Mitochondrion outer membrane</keyword>
<gene>
    <name evidence="17" type="ORF">V8G54_029330</name>
</gene>
<dbReference type="PROSITE" id="PS51419">
    <property type="entry name" value="RAB"/>
    <property type="match status" value="1"/>
</dbReference>
<evidence type="ECO:0000256" key="9">
    <source>
        <dbReference type="ARBA" id="ARBA00022837"/>
    </source>
</evidence>
<dbReference type="FunFam" id="3.40.50.300:FF:000935">
    <property type="entry name" value="Mitochondrial Rho GTPase"/>
    <property type="match status" value="1"/>
</dbReference>
<keyword evidence="13" id="KW-0472">Membrane</keyword>
<dbReference type="PRINTS" id="PR00449">
    <property type="entry name" value="RASTRNSFRMNG"/>
</dbReference>
<dbReference type="Gene3D" id="3.40.50.300">
    <property type="entry name" value="P-loop containing nucleotide triphosphate hydrolases"/>
    <property type="match status" value="2"/>
</dbReference>
<feature type="compositionally biased region" description="Acidic residues" evidence="14">
    <location>
        <begin position="754"/>
        <end position="769"/>
    </location>
</feature>
<dbReference type="FunFam" id="1.10.238.10:FF:000212">
    <property type="entry name" value="Mitochondrial Rho GTPase"/>
    <property type="match status" value="1"/>
</dbReference>
<dbReference type="InterPro" id="IPR020860">
    <property type="entry name" value="MIRO_dom"/>
</dbReference>
<dbReference type="CDD" id="cd01892">
    <property type="entry name" value="Miro2"/>
    <property type="match status" value="1"/>
</dbReference>
<evidence type="ECO:0000256" key="3">
    <source>
        <dbReference type="ARBA" id="ARBA00022692"/>
    </source>
</evidence>
<organism evidence="17 18">
    <name type="scientific">Vigna mungo</name>
    <name type="common">Black gram</name>
    <name type="synonym">Phaseolus mungo</name>
    <dbReference type="NCBI Taxonomy" id="3915"/>
    <lineage>
        <taxon>Eukaryota</taxon>
        <taxon>Viridiplantae</taxon>
        <taxon>Streptophyta</taxon>
        <taxon>Embryophyta</taxon>
        <taxon>Tracheophyta</taxon>
        <taxon>Spermatophyta</taxon>
        <taxon>Magnoliopsida</taxon>
        <taxon>eudicotyledons</taxon>
        <taxon>Gunneridae</taxon>
        <taxon>Pentapetalae</taxon>
        <taxon>rosids</taxon>
        <taxon>fabids</taxon>
        <taxon>Fabales</taxon>
        <taxon>Fabaceae</taxon>
        <taxon>Papilionoideae</taxon>
        <taxon>50 kb inversion clade</taxon>
        <taxon>NPAAA clade</taxon>
        <taxon>indigoferoid/millettioid clade</taxon>
        <taxon>Phaseoleae</taxon>
        <taxon>Vigna</taxon>
    </lineage>
</organism>
<feature type="compositionally biased region" description="Polar residues" evidence="14">
    <location>
        <begin position="1001"/>
        <end position="1010"/>
    </location>
</feature>
<comment type="similarity">
    <text evidence="2">Belongs to the mitochondrial Rho GTPase family.</text>
</comment>
<protein>
    <recommendedName>
        <fullName evidence="19">Mitochondrial Rho GTPase</fullName>
    </recommendedName>
</protein>
<dbReference type="Pfam" id="PF08356">
    <property type="entry name" value="EF_assoc_2"/>
    <property type="match status" value="1"/>
</dbReference>
<feature type="domain" description="Miro" evidence="16">
    <location>
        <begin position="440"/>
        <end position="609"/>
    </location>
</feature>
<dbReference type="SUPFAM" id="SSF47473">
    <property type="entry name" value="EF-hand"/>
    <property type="match status" value="1"/>
</dbReference>
<evidence type="ECO:0000256" key="13">
    <source>
        <dbReference type="ARBA" id="ARBA00023136"/>
    </source>
</evidence>
<dbReference type="InterPro" id="IPR013566">
    <property type="entry name" value="EF_hand_assoc_1"/>
</dbReference>
<evidence type="ECO:0008006" key="19">
    <source>
        <dbReference type="Google" id="ProtNLM"/>
    </source>
</evidence>
<evidence type="ECO:0000256" key="7">
    <source>
        <dbReference type="ARBA" id="ARBA00022787"/>
    </source>
</evidence>
<evidence type="ECO:0000256" key="8">
    <source>
        <dbReference type="ARBA" id="ARBA00022801"/>
    </source>
</evidence>
<evidence type="ECO:0000256" key="11">
    <source>
        <dbReference type="ARBA" id="ARBA00023128"/>
    </source>
</evidence>
<dbReference type="CDD" id="cd22249">
    <property type="entry name" value="UDM1_RNF168_RNF169-like"/>
    <property type="match status" value="1"/>
</dbReference>
<evidence type="ECO:0000256" key="10">
    <source>
        <dbReference type="ARBA" id="ARBA00022989"/>
    </source>
</evidence>
<feature type="region of interest" description="Disordered" evidence="14">
    <location>
        <begin position="754"/>
        <end position="775"/>
    </location>
</feature>
<dbReference type="AlphaFoldDB" id="A0AAQ3MT68"/>
<proteinExistence type="inferred from homology"/>
<keyword evidence="4" id="KW-0479">Metal-binding</keyword>
<dbReference type="PROSITE" id="PS51423">
    <property type="entry name" value="MIRO"/>
    <property type="match status" value="2"/>
</dbReference>
<keyword evidence="6" id="KW-0547">Nucleotide-binding</keyword>
<evidence type="ECO:0000259" key="16">
    <source>
        <dbReference type="PROSITE" id="PS51423"/>
    </source>
</evidence>
<dbReference type="PANTHER" id="PTHR46819:SF1">
    <property type="entry name" value="EF-HAND CALCIUM-BINDING DOMAIN-CONTAINING PROTEIN 7"/>
    <property type="match status" value="1"/>
</dbReference>
<evidence type="ECO:0000313" key="18">
    <source>
        <dbReference type="Proteomes" id="UP001374535"/>
    </source>
</evidence>
<dbReference type="PROSITE" id="PS00018">
    <property type="entry name" value="EF_HAND_1"/>
    <property type="match status" value="1"/>
</dbReference>
<feature type="domain" description="EF-hand" evidence="15">
    <location>
        <begin position="332"/>
        <end position="367"/>
    </location>
</feature>
<sequence length="1062" mass="119618">MAKPSSGTVNPHSRTGVRIVVAGDQGSGKSSLIITAAADNFPVNVPPVLPPTRLPEDLYPDRVPITIIDTSSRPYNIWLKWNALISGASSEHSDKVAEELQRADTVVLTYACDRPETLESLSSFWLPHLRKLEVKVPVIVVGCKLDLRDENQQVSLEQVMSPIMQQFREIETCIECSACRHIQVPEVFYYAQKAVLHPTAPLFDQESQTLKPRCVRALKRIFILCDHDRDGALSDAELNDFQVKCFNAPLQPSEIVGVKKVVQEKMSEGVNERGLTLTGFLFLHALFIEKGRLETTWTVLRKFGYNDDIKLADDLIPPVKLAPDQSVELTNEAIEFLKAIFDAFDGDRDGMLRPRELEELFSTAPESPWTGIPYEDAAERNAFGGLSLDAFLSEWSLMTLLNPTFSMENLIYIGYPGDPSSAIRVTRRRRLDRKKQHSDRNVLQCFVFGPRKAGKSALLNSFIGRPYSEGYNPTNEDRYGVNVVDVSMENKKYLVLREIPEDGVRKLLSNKESLASCDIAVFVHDRSDESSWRTSSELLVEIASHGEDTGFEVPCLIVAAKDDLDSFPMAIQESTRVSQDMGVEAPIPISVKLGDFNGLFRKIVTAAEHPHLSIPETEAGRSRKQYHRLINRSLITVSGIFCLKFRDELADESSKSMVVKESLNPTLQAPISLELLSCFCDSGFSFWSCSDRSWAGSLQGILCEEERVRTGFVSGSLSIYLYQYSLLLIVTKQWRGLMAMPLENEDTMIENENEDMDEEMSSSESEQEEDVRLAEPSKNAVYKRDALLDKLGDISWPENVDWIHKLSIDVDQEQDVDVNDDLARELAFYTQALEGTRQAFEKLQSMGLPFLRPADYYAEMVKTDVHMEKVKGRLLTEKRKMEEAEERRKAREAKRLAKEVQAQKLKERAKQKKQDIESVKKWRKQRQQSGFADNGDDADTAFDFEDGKVFERSNKKRPGVAPGDRTGGKAKQAFGKGNKQKKRDVKNSRFGFGGKKGLKKQNTAETTNNYGKFNKGAGAVNKKRKSLPLLRVDSLRRLLSDLPPSLMLLLNEHGDHISSSLS</sequence>
<comment type="subcellular location">
    <subcellularLocation>
        <location evidence="1">Mitochondrion outer membrane</location>
        <topology evidence="1">Single-pass type IV membrane protein</topology>
    </subcellularLocation>
</comment>